<evidence type="ECO:0000259" key="14">
    <source>
        <dbReference type="PROSITE" id="PS50089"/>
    </source>
</evidence>
<evidence type="ECO:0000256" key="1">
    <source>
        <dbReference type="ARBA" id="ARBA00000900"/>
    </source>
</evidence>
<keyword evidence="4" id="KW-0808">Transferase</keyword>
<feature type="domain" description="RING-type" evidence="14">
    <location>
        <begin position="311"/>
        <end position="360"/>
    </location>
</feature>
<evidence type="ECO:0000256" key="13">
    <source>
        <dbReference type="SAM" id="MobiDB-lite"/>
    </source>
</evidence>
<dbReference type="InterPro" id="IPR001841">
    <property type="entry name" value="Znf_RING"/>
</dbReference>
<dbReference type="Gene3D" id="1.25.40.20">
    <property type="entry name" value="Ankyrin repeat-containing domain"/>
    <property type="match status" value="1"/>
</dbReference>
<dbReference type="OrthoDB" id="9989223at2759"/>
<comment type="catalytic activity">
    <reaction evidence="1">
        <text>S-ubiquitinyl-[E2 ubiquitin-conjugating enzyme]-L-cysteine + [acceptor protein]-L-lysine = [E2 ubiquitin-conjugating enzyme]-L-cysteine + N(6)-ubiquitinyl-[acceptor protein]-L-lysine.</text>
        <dbReference type="EC" id="2.3.2.27"/>
    </reaction>
</comment>
<keyword evidence="5" id="KW-0479">Metal-binding</keyword>
<evidence type="ECO:0000313" key="15">
    <source>
        <dbReference type="EMBL" id="KAG0481733.1"/>
    </source>
</evidence>
<dbReference type="GO" id="GO:0061630">
    <property type="term" value="F:ubiquitin protein ligase activity"/>
    <property type="evidence" value="ECO:0007669"/>
    <property type="project" value="UniProtKB-EC"/>
</dbReference>
<evidence type="ECO:0000256" key="2">
    <source>
        <dbReference type="ARBA" id="ARBA00004906"/>
    </source>
</evidence>
<keyword evidence="6" id="KW-0677">Repeat</keyword>
<keyword evidence="8" id="KW-0833">Ubl conjugation pathway</keyword>
<sequence length="431" mass="47812">MGQNLSCGAQPSVDQDFFSAAQYGELKVVESILRRDPGILRRTTPFNRLSILHIAAANGHVELLSMILERWNQPDVLNRQKQSPLMLAAMRGKIACVEKLLQAGANILMFDSANGRTCLHYAAYYGHLDCLKAIADAAHANPIAESWGFARFINVRDSKGQPHSILLQNKVSQHVFACYWTRELLSALLWAIMARRGCLDCVRELLVWGADRLQMDSAGRIPYVLALKRKHLCAALLNPSAAEPLVWPSPLKLISKLNPDVKLLLETALMEANKKREHKILKGMAYSLPSPYDSEDNVDDDKSEVSIVELCCICFEQACTIEVKDCGHQMCAHCTLAICCHNKPDPKTLCTPPPICPFCRSNIDRLVVAKSEIEEDMEKEICHKSRKSRHFQNSSEGSSSFKGLSSGRGSFGIMGRGSGRIADSSDLFDKA</sequence>
<dbReference type="EC" id="2.3.2.27" evidence="3"/>
<dbReference type="PANTHER" id="PTHR24198">
    <property type="entry name" value="ANKYRIN REPEAT AND PROTEIN KINASE DOMAIN-CONTAINING PROTEIN"/>
    <property type="match status" value="1"/>
</dbReference>
<comment type="caution">
    <text evidence="15">The sequence shown here is derived from an EMBL/GenBank/DDBJ whole genome shotgun (WGS) entry which is preliminary data.</text>
</comment>
<keyword evidence="10 11" id="KW-0040">ANK repeat</keyword>
<dbReference type="AlphaFoldDB" id="A0A835V1W2"/>
<evidence type="ECO:0000256" key="9">
    <source>
        <dbReference type="ARBA" id="ARBA00022833"/>
    </source>
</evidence>
<evidence type="ECO:0000256" key="4">
    <source>
        <dbReference type="ARBA" id="ARBA00022679"/>
    </source>
</evidence>
<evidence type="ECO:0000256" key="12">
    <source>
        <dbReference type="PROSITE-ProRule" id="PRU00175"/>
    </source>
</evidence>
<dbReference type="PROSITE" id="PS50088">
    <property type="entry name" value="ANK_REPEAT"/>
    <property type="match status" value="2"/>
</dbReference>
<evidence type="ECO:0000313" key="16">
    <source>
        <dbReference type="Proteomes" id="UP000636800"/>
    </source>
</evidence>
<accession>A0A835V1W2</accession>
<dbReference type="GO" id="GO:0008270">
    <property type="term" value="F:zinc ion binding"/>
    <property type="evidence" value="ECO:0007669"/>
    <property type="project" value="UniProtKB-KW"/>
</dbReference>
<keyword evidence="7 12" id="KW-0863">Zinc-finger</keyword>
<dbReference type="InterPro" id="IPR002110">
    <property type="entry name" value="Ankyrin_rpt"/>
</dbReference>
<keyword evidence="16" id="KW-1185">Reference proteome</keyword>
<protein>
    <recommendedName>
        <fullName evidence="3">RING-type E3 ubiquitin transferase</fullName>
        <ecNumber evidence="3">2.3.2.27</ecNumber>
    </recommendedName>
</protein>
<reference evidence="15 16" key="1">
    <citation type="journal article" date="2020" name="Nat. Food">
        <title>A phased Vanilla planifolia genome enables genetic improvement of flavour and production.</title>
        <authorList>
            <person name="Hasing T."/>
            <person name="Tang H."/>
            <person name="Brym M."/>
            <person name="Khazi F."/>
            <person name="Huang T."/>
            <person name="Chambers A.H."/>
        </authorList>
    </citation>
    <scope>NUCLEOTIDE SEQUENCE [LARGE SCALE GENOMIC DNA]</scope>
    <source>
        <tissue evidence="15">Leaf</tissue>
    </source>
</reference>
<organism evidence="15 16">
    <name type="scientific">Vanilla planifolia</name>
    <name type="common">Vanilla</name>
    <dbReference type="NCBI Taxonomy" id="51239"/>
    <lineage>
        <taxon>Eukaryota</taxon>
        <taxon>Viridiplantae</taxon>
        <taxon>Streptophyta</taxon>
        <taxon>Embryophyta</taxon>
        <taxon>Tracheophyta</taxon>
        <taxon>Spermatophyta</taxon>
        <taxon>Magnoliopsida</taxon>
        <taxon>Liliopsida</taxon>
        <taxon>Asparagales</taxon>
        <taxon>Orchidaceae</taxon>
        <taxon>Vanilloideae</taxon>
        <taxon>Vanilleae</taxon>
        <taxon>Vanilla</taxon>
    </lineage>
</organism>
<dbReference type="PROSITE" id="PS50297">
    <property type="entry name" value="ANK_REP_REGION"/>
    <property type="match status" value="1"/>
</dbReference>
<dbReference type="PANTHER" id="PTHR24198:SF165">
    <property type="entry name" value="ANKYRIN REPEAT-CONTAINING PROTEIN-RELATED"/>
    <property type="match status" value="1"/>
</dbReference>
<evidence type="ECO:0000256" key="11">
    <source>
        <dbReference type="PROSITE-ProRule" id="PRU00023"/>
    </source>
</evidence>
<dbReference type="SMART" id="SM00248">
    <property type="entry name" value="ANK"/>
    <property type="match status" value="5"/>
</dbReference>
<dbReference type="SUPFAM" id="SSF48403">
    <property type="entry name" value="Ankyrin repeat"/>
    <property type="match status" value="1"/>
</dbReference>
<dbReference type="SUPFAM" id="SSF57850">
    <property type="entry name" value="RING/U-box"/>
    <property type="match status" value="1"/>
</dbReference>
<feature type="repeat" description="ANK" evidence="11">
    <location>
        <begin position="80"/>
        <end position="112"/>
    </location>
</feature>
<comment type="pathway">
    <text evidence="2">Protein modification; protein ubiquitination.</text>
</comment>
<evidence type="ECO:0000256" key="5">
    <source>
        <dbReference type="ARBA" id="ARBA00022723"/>
    </source>
</evidence>
<dbReference type="EMBL" id="JADCNL010000005">
    <property type="protein sequence ID" value="KAG0481733.1"/>
    <property type="molecule type" value="Genomic_DNA"/>
</dbReference>
<dbReference type="Pfam" id="PF12796">
    <property type="entry name" value="Ank_2"/>
    <property type="match status" value="1"/>
</dbReference>
<evidence type="ECO:0000256" key="8">
    <source>
        <dbReference type="ARBA" id="ARBA00022786"/>
    </source>
</evidence>
<evidence type="ECO:0000256" key="3">
    <source>
        <dbReference type="ARBA" id="ARBA00012483"/>
    </source>
</evidence>
<evidence type="ECO:0000256" key="7">
    <source>
        <dbReference type="ARBA" id="ARBA00022771"/>
    </source>
</evidence>
<proteinExistence type="predicted"/>
<dbReference type="Pfam" id="PF24921">
    <property type="entry name" value="RING_XB3-XBAT31"/>
    <property type="match status" value="1"/>
</dbReference>
<feature type="region of interest" description="Disordered" evidence="13">
    <location>
        <begin position="384"/>
        <end position="409"/>
    </location>
</feature>
<dbReference type="InterPro" id="IPR056760">
    <property type="entry name" value="RING_XB3-like"/>
</dbReference>
<evidence type="ECO:0000256" key="6">
    <source>
        <dbReference type="ARBA" id="ARBA00022737"/>
    </source>
</evidence>
<feature type="compositionally biased region" description="Low complexity" evidence="13">
    <location>
        <begin position="394"/>
        <end position="408"/>
    </location>
</feature>
<evidence type="ECO:0000256" key="10">
    <source>
        <dbReference type="ARBA" id="ARBA00023043"/>
    </source>
</evidence>
<dbReference type="InterPro" id="IPR036770">
    <property type="entry name" value="Ankyrin_rpt-contain_sf"/>
</dbReference>
<dbReference type="PROSITE" id="PS50089">
    <property type="entry name" value="ZF_RING_2"/>
    <property type="match status" value="1"/>
</dbReference>
<name>A0A835V1W2_VANPL</name>
<feature type="repeat" description="ANK" evidence="11">
    <location>
        <begin position="47"/>
        <end position="79"/>
    </location>
</feature>
<keyword evidence="9" id="KW-0862">Zinc</keyword>
<dbReference type="Proteomes" id="UP000636800">
    <property type="component" value="Chromosome 5"/>
</dbReference>
<gene>
    <name evidence="15" type="ORF">HPP92_012591</name>
</gene>